<evidence type="ECO:0000313" key="1">
    <source>
        <dbReference type="EMBL" id="JAH57454.1"/>
    </source>
</evidence>
<protein>
    <submittedName>
        <fullName evidence="1">Uncharacterized protein</fullName>
    </submittedName>
</protein>
<dbReference type="AlphaFoldDB" id="A0A0E9TUU3"/>
<name>A0A0E9TUU3_ANGAN</name>
<dbReference type="EMBL" id="GBXM01051123">
    <property type="protein sequence ID" value="JAH57454.1"/>
    <property type="molecule type" value="Transcribed_RNA"/>
</dbReference>
<reference evidence="1" key="2">
    <citation type="journal article" date="2015" name="Fish Shellfish Immunol.">
        <title>Early steps in the European eel (Anguilla anguilla)-Vibrio vulnificus interaction in the gills: Role of the RtxA13 toxin.</title>
        <authorList>
            <person name="Callol A."/>
            <person name="Pajuelo D."/>
            <person name="Ebbesson L."/>
            <person name="Teles M."/>
            <person name="MacKenzie S."/>
            <person name="Amaro C."/>
        </authorList>
    </citation>
    <scope>NUCLEOTIDE SEQUENCE</scope>
</reference>
<organism evidence="1">
    <name type="scientific">Anguilla anguilla</name>
    <name type="common">European freshwater eel</name>
    <name type="synonym">Muraena anguilla</name>
    <dbReference type="NCBI Taxonomy" id="7936"/>
    <lineage>
        <taxon>Eukaryota</taxon>
        <taxon>Metazoa</taxon>
        <taxon>Chordata</taxon>
        <taxon>Craniata</taxon>
        <taxon>Vertebrata</taxon>
        <taxon>Euteleostomi</taxon>
        <taxon>Actinopterygii</taxon>
        <taxon>Neopterygii</taxon>
        <taxon>Teleostei</taxon>
        <taxon>Anguilliformes</taxon>
        <taxon>Anguillidae</taxon>
        <taxon>Anguilla</taxon>
    </lineage>
</organism>
<proteinExistence type="predicted"/>
<reference evidence="1" key="1">
    <citation type="submission" date="2014-11" db="EMBL/GenBank/DDBJ databases">
        <authorList>
            <person name="Amaro Gonzalez C."/>
        </authorList>
    </citation>
    <scope>NUCLEOTIDE SEQUENCE</scope>
</reference>
<accession>A0A0E9TUU3</accession>
<sequence>MCPKFKMAKDYTGVVSGRLI</sequence>